<dbReference type="InterPro" id="IPR013497">
    <property type="entry name" value="Topo_IA_cen"/>
</dbReference>
<dbReference type="InterPro" id="IPR023405">
    <property type="entry name" value="Topo_IA_core_domain"/>
</dbReference>
<dbReference type="PRINTS" id="PR00417">
    <property type="entry name" value="PRTPISMRASEI"/>
</dbReference>
<dbReference type="GO" id="GO:0006265">
    <property type="term" value="P:DNA topological change"/>
    <property type="evidence" value="ECO:0007669"/>
    <property type="project" value="InterPro"/>
</dbReference>
<reference evidence="10" key="1">
    <citation type="submission" date="2015-08" db="EMBL/GenBank/DDBJ databases">
        <authorList>
            <person name="Babu N.S."/>
            <person name="Beckwith C.J."/>
            <person name="Beseler K.G."/>
            <person name="Brison A."/>
            <person name="Carone J.V."/>
            <person name="Caskin T.P."/>
            <person name="Diamond M."/>
            <person name="Durham M.E."/>
            <person name="Foxe J.M."/>
            <person name="Go M."/>
            <person name="Henderson B.A."/>
            <person name="Jones I.B."/>
            <person name="McGettigan J.A."/>
            <person name="Micheletti S.J."/>
            <person name="Nasrallah M.E."/>
            <person name="Ortiz D."/>
            <person name="Piller C.R."/>
            <person name="Privatt S.R."/>
            <person name="Schneider S.L."/>
            <person name="Sharp S."/>
            <person name="Smith T.C."/>
            <person name="Stanton J.D."/>
            <person name="Ullery H.E."/>
            <person name="Wilson R.J."/>
            <person name="Serrano M.G."/>
            <person name="Buck G."/>
            <person name="Lee V."/>
            <person name="Wang Y."/>
            <person name="Carvalho R."/>
            <person name="Voegtly L."/>
            <person name="Shi R."/>
            <person name="Duckworth R."/>
            <person name="Johnson A."/>
            <person name="Loviza R."/>
            <person name="Walstead R."/>
            <person name="Shah Z."/>
            <person name="Kiflezghi M."/>
            <person name="Wade K."/>
            <person name="Ball S.L."/>
            <person name="Bradley K.W."/>
            <person name="Asai D.J."/>
            <person name="Bowman C.A."/>
            <person name="Russell D.A."/>
            <person name="Pope W.H."/>
            <person name="Jacobs-Sera D."/>
            <person name="Hendrix R.W."/>
            <person name="Hatfull G.F."/>
        </authorList>
    </citation>
    <scope>NUCLEOTIDE SEQUENCE [LARGE SCALE GENOMIC DNA]</scope>
</reference>
<dbReference type="Pfam" id="PF01751">
    <property type="entry name" value="Toprim"/>
    <property type="match status" value="1"/>
</dbReference>
<evidence type="ECO:0000256" key="7">
    <source>
        <dbReference type="RuleBase" id="RU362092"/>
    </source>
</evidence>
<dbReference type="Pfam" id="PF23546">
    <property type="entry name" value="Zn_ribbon_TOP3B"/>
    <property type="match status" value="1"/>
</dbReference>
<dbReference type="PROSITE" id="PS50880">
    <property type="entry name" value="TOPRIM"/>
    <property type="match status" value="1"/>
</dbReference>
<evidence type="ECO:0000259" key="9">
    <source>
        <dbReference type="PROSITE" id="PS52039"/>
    </source>
</evidence>
<evidence type="ECO:0000256" key="4">
    <source>
        <dbReference type="ARBA" id="ARBA00023029"/>
    </source>
</evidence>
<comment type="function">
    <text evidence="7">Introduces a single-strand break via transesterification at a target site in duplex DNA. Releases the supercoiling and torsional tension of DNA introduced during the DNA replication and transcription by transiently cleaving and rejoining one strand of the DNA duplex. The scissile phosphodiester is attacked by the catalytic tyrosine of the enzyme, resulting in the formation of a DNA-(5'-phosphotyrosyl)-enzyme intermediate and the expulsion of a 3'-OH DNA strand.</text>
</comment>
<dbReference type="CDD" id="cd00186">
    <property type="entry name" value="TOP1Ac"/>
    <property type="match status" value="1"/>
</dbReference>
<dbReference type="VEuPathDB" id="CryptoDB:Chro.60278"/>
<dbReference type="InterPro" id="IPR013826">
    <property type="entry name" value="Topo_IA_cen_sub3"/>
</dbReference>
<dbReference type="InterPro" id="IPR006171">
    <property type="entry name" value="TOPRIM_dom"/>
</dbReference>
<proteinExistence type="inferred from homology"/>
<dbReference type="SMART" id="SM00437">
    <property type="entry name" value="TOP1Ac"/>
    <property type="match status" value="1"/>
</dbReference>
<dbReference type="Gene3D" id="1.10.290.10">
    <property type="entry name" value="Topoisomerase I, domain 4"/>
    <property type="match status" value="1"/>
</dbReference>
<dbReference type="Pfam" id="PF01131">
    <property type="entry name" value="Topoisom_bac"/>
    <property type="match status" value="1"/>
</dbReference>
<comment type="similarity">
    <text evidence="2 7">Belongs to the type IA topoisomerase family.</text>
</comment>
<dbReference type="SUPFAM" id="SSF56712">
    <property type="entry name" value="Prokaryotic type I DNA topoisomerase"/>
    <property type="match status" value="1"/>
</dbReference>
<dbReference type="GO" id="GO:0003917">
    <property type="term" value="F:DNA topoisomerase type I (single strand cut, ATP-independent) activity"/>
    <property type="evidence" value="ECO:0007669"/>
    <property type="project" value="UniProtKB-EC"/>
</dbReference>
<feature type="domain" description="Topo IA-type catalytic" evidence="9">
    <location>
        <begin position="167"/>
        <end position="593"/>
    </location>
</feature>
<dbReference type="SMART" id="SM00436">
    <property type="entry name" value="TOP1Bc"/>
    <property type="match status" value="1"/>
</dbReference>
<dbReference type="Gene3D" id="3.40.50.140">
    <property type="match status" value="1"/>
</dbReference>
<dbReference type="Proteomes" id="UP000199752">
    <property type="component" value="Chromosome 6"/>
</dbReference>
<accession>A0A0S4TIG3</accession>
<dbReference type="VEuPathDB" id="CryptoDB:GY17_00000243"/>
<dbReference type="GO" id="GO:0003677">
    <property type="term" value="F:DNA binding"/>
    <property type="evidence" value="ECO:0007669"/>
    <property type="project" value="UniProtKB-KW"/>
</dbReference>
<dbReference type="FunFam" id="1.10.290.10:FF:000001">
    <property type="entry name" value="DNA topoisomerase"/>
    <property type="match status" value="1"/>
</dbReference>
<evidence type="ECO:0000313" key="10">
    <source>
        <dbReference type="EMBL" id="CUV06663.1"/>
    </source>
</evidence>
<dbReference type="AlphaFoldDB" id="A0A0S4TIG3"/>
<dbReference type="PROSITE" id="PS52039">
    <property type="entry name" value="TOPO_IA_2"/>
    <property type="match status" value="1"/>
</dbReference>
<evidence type="ECO:0000256" key="6">
    <source>
        <dbReference type="ARBA" id="ARBA00023235"/>
    </source>
</evidence>
<evidence type="ECO:0000256" key="2">
    <source>
        <dbReference type="ARBA" id="ARBA00009446"/>
    </source>
</evidence>
<dbReference type="GO" id="GO:0005634">
    <property type="term" value="C:nucleus"/>
    <property type="evidence" value="ECO:0007669"/>
    <property type="project" value="TreeGrafter"/>
</dbReference>
<evidence type="ECO:0000256" key="1">
    <source>
        <dbReference type="ARBA" id="ARBA00000213"/>
    </source>
</evidence>
<dbReference type="InterPro" id="IPR013824">
    <property type="entry name" value="Topo_IA_cen_sub1"/>
</dbReference>
<dbReference type="PROSITE" id="PS00396">
    <property type="entry name" value="TOPO_IA_1"/>
    <property type="match status" value="1"/>
</dbReference>
<dbReference type="InterPro" id="IPR003601">
    <property type="entry name" value="Topo_IA_2"/>
</dbReference>
<evidence type="ECO:0000256" key="3">
    <source>
        <dbReference type="ARBA" id="ARBA00012891"/>
    </source>
</evidence>
<dbReference type="GO" id="GO:0006281">
    <property type="term" value="P:DNA repair"/>
    <property type="evidence" value="ECO:0007669"/>
    <property type="project" value="TreeGrafter"/>
</dbReference>
<feature type="domain" description="Toprim" evidence="8">
    <location>
        <begin position="5"/>
        <end position="149"/>
    </location>
</feature>
<dbReference type="PANTHER" id="PTHR11390">
    <property type="entry name" value="PROKARYOTIC DNA TOPOISOMERASE"/>
    <property type="match status" value="1"/>
</dbReference>
<dbReference type="CDD" id="cd03362">
    <property type="entry name" value="TOPRIM_TopoIA_TopoIII"/>
    <property type="match status" value="1"/>
</dbReference>
<keyword evidence="5 7" id="KW-0238">DNA-binding</keyword>
<dbReference type="VEuPathDB" id="CryptoDB:CHUDEA6_2390"/>
<comment type="catalytic activity">
    <reaction evidence="1 7">
        <text>ATP-independent breakage of single-stranded DNA, followed by passage and rejoining.</text>
        <dbReference type="EC" id="5.6.2.1"/>
    </reaction>
</comment>
<dbReference type="SMART" id="SM00493">
    <property type="entry name" value="TOPRIM"/>
    <property type="match status" value="1"/>
</dbReference>
<dbReference type="FunFam" id="3.40.50.140:FF:000002">
    <property type="entry name" value="DNA topoisomerase"/>
    <property type="match status" value="1"/>
</dbReference>
<dbReference type="Gene3D" id="1.10.460.10">
    <property type="entry name" value="Topoisomerase I, domain 2"/>
    <property type="match status" value="1"/>
</dbReference>
<dbReference type="EMBL" id="LN877952">
    <property type="protein sequence ID" value="CUV06663.1"/>
    <property type="molecule type" value="Genomic_DNA"/>
</dbReference>
<dbReference type="VEuPathDB" id="CryptoDB:ChTU502y2012_406g0890"/>
<dbReference type="GO" id="GO:0006310">
    <property type="term" value="P:DNA recombination"/>
    <property type="evidence" value="ECO:0007669"/>
    <property type="project" value="TreeGrafter"/>
</dbReference>
<dbReference type="InterPro" id="IPR003602">
    <property type="entry name" value="Topo_IA_DNA-bd_dom"/>
</dbReference>
<dbReference type="PANTHER" id="PTHR11390:SF20">
    <property type="entry name" value="DNA TOPOISOMERASE 3-BETA-1"/>
    <property type="match status" value="1"/>
</dbReference>
<organism evidence="10">
    <name type="scientific">Cryptosporidium hominis</name>
    <dbReference type="NCBI Taxonomy" id="237895"/>
    <lineage>
        <taxon>Eukaryota</taxon>
        <taxon>Sar</taxon>
        <taxon>Alveolata</taxon>
        <taxon>Apicomplexa</taxon>
        <taxon>Conoidasida</taxon>
        <taxon>Coccidia</taxon>
        <taxon>Eucoccidiorida</taxon>
        <taxon>Eimeriorina</taxon>
        <taxon>Cryptosporidiidae</taxon>
        <taxon>Cryptosporidium</taxon>
    </lineage>
</organism>
<dbReference type="InterPro" id="IPR023406">
    <property type="entry name" value="Topo_IA_AS"/>
</dbReference>
<protein>
    <recommendedName>
        <fullName evidence="3 7">DNA topoisomerase</fullName>
        <ecNumber evidence="3 7">5.6.2.1</ecNumber>
    </recommendedName>
</protein>
<gene>
    <name evidence="10" type="ORF">CHUDEA6_2390</name>
</gene>
<dbReference type="InterPro" id="IPR056452">
    <property type="entry name" value="Zn_ribbon_TOP3B"/>
</dbReference>
<dbReference type="InterPro" id="IPR013825">
    <property type="entry name" value="Topo_IA_cen_sub2"/>
</dbReference>
<evidence type="ECO:0000256" key="5">
    <source>
        <dbReference type="ARBA" id="ARBA00023125"/>
    </source>
</evidence>
<dbReference type="InterPro" id="IPR034144">
    <property type="entry name" value="TOPRIM_TopoIII"/>
</dbReference>
<name>A0A0S4TIG3_CRYHO</name>
<dbReference type="Gene3D" id="2.70.20.10">
    <property type="entry name" value="Topoisomerase I, domain 3"/>
    <property type="match status" value="1"/>
</dbReference>
<keyword evidence="4 7" id="KW-0799">Topoisomerase</keyword>
<evidence type="ECO:0000259" key="8">
    <source>
        <dbReference type="PROSITE" id="PS50880"/>
    </source>
</evidence>
<dbReference type="EC" id="5.6.2.1" evidence="3 7"/>
<sequence>MSPIKVLMVAEKPSISDTISRILSNGKLDTRRGKTPVHEFNGTFMGMNVQFRVTSVAGHVFEIDFPQSYSNWEKTDPVSLFDAPIIKNESSSKMVSHLEKESKGCSYLVLWLDCDREGENICFEVINVVSNNMSKGKDQKDWIFRAKFSSISPGDIFFAMKNLAFPNKNESDAVDVRQELDLKIGVAFSRLQTKYLKSKFGDFNKSSVISYGPCQTPTLFFTVQRKDSINSFIPEKYYTISATLSKDSQDINLIWNRSRVFELQVANCFLQLIQNKKPLSARVVDITSKNSRRIRPLPLNTVSMLKLSSTILGIGPFQTLNIAEKLYLSGFTTYPRTETSRYPKNFDIKSTIAMFKNNSVWGSYSSDLLQKGFNLPRKDGLDLGDHPPITPVRSATQNDLDGDSWRLYDLITRHFFATISNDIKIINRTIKFDINGEIFIISGNQVIDHGFSVIQGRAACHESNIIPDFTLNEVVPIKNIEILSKETKPPPILSESDLLSLMEKHGIGTDASMPTHIQKIQEREYVKLASGRRLEPTKLGIALVHGIMNIDHELVLPKIRSEMEKYVDLIAKGKYNHEAVLKHSLSVFKLKFLYFAENITLFESLFRLGFTNITASCSRISRCGQCKRYLTYISNILPQRLYCSFCEIYLDIPQRGTIKIYKELKCPIDDFELLLFIDQKGKKSIFCPRCYNDPPFLDAKENMLCKFCPHQTCNFSLKSTFFMACPSQGCRDGIITMDSSSTSDWRFDCSRCTISFSIKRNICERLSLGERCEKCGSRKLKIGKEKTSQEHFVGCPNCDEEILNLIEVISLPKLAYKSDIAKNSFRGRGKRGKRH</sequence>
<dbReference type="InterPro" id="IPR000380">
    <property type="entry name" value="Topo_IA"/>
</dbReference>
<keyword evidence="6 7" id="KW-0413">Isomerase</keyword>